<dbReference type="SUPFAM" id="SSF56300">
    <property type="entry name" value="Metallo-dependent phosphatases"/>
    <property type="match status" value="1"/>
</dbReference>
<name>A0A8H9C1F1_9HYPH</name>
<dbReference type="PANTHER" id="PTHR37844">
    <property type="entry name" value="SER/THR PROTEIN PHOSPHATASE SUPERFAMILY (AFU_ORTHOLOGUE AFUA_1G14840)"/>
    <property type="match status" value="1"/>
</dbReference>
<dbReference type="EMBL" id="AP024145">
    <property type="protein sequence ID" value="BCM81602.1"/>
    <property type="molecule type" value="Genomic_DNA"/>
</dbReference>
<dbReference type="Pfam" id="PF00149">
    <property type="entry name" value="Metallophos"/>
    <property type="match status" value="1"/>
</dbReference>
<dbReference type="Gene3D" id="3.60.21.10">
    <property type="match status" value="1"/>
</dbReference>
<dbReference type="AlphaFoldDB" id="A0A8H9C1F1"/>
<dbReference type="RefSeq" id="WP_207180808.1">
    <property type="nucleotide sequence ID" value="NZ_AP024145.1"/>
</dbReference>
<evidence type="ECO:0000313" key="3">
    <source>
        <dbReference type="Proteomes" id="UP000663508"/>
    </source>
</evidence>
<sequence>MRAWIISDLHTDATPWTPPEGLRADLAIIAGDVADGLTRRAIPWLREHVCPRARATVYVPGNHDLWRTRYPDEIARAHEDAAAAGIALLDAGQTFDYEGIRIVGSTLWTDYRLTGNRPLALRIAGNRTGGMRDHRLVQTRDAKGVPAPFRPLAAEALHRQHRARIETALAEPWSGPRIVVSHHAPHPRSLLHGEVREQIDAAYASDLSEILEGPSAPDIWIHGHIHRSADYCVGRTRVLSNPRGHDTSHRRRDGTWIPELENPAFDPTFILEI</sequence>
<feature type="domain" description="Calcineurin-like phosphoesterase" evidence="1">
    <location>
        <begin position="1"/>
        <end position="227"/>
    </location>
</feature>
<evidence type="ECO:0000259" key="1">
    <source>
        <dbReference type="Pfam" id="PF00149"/>
    </source>
</evidence>
<proteinExistence type="predicted"/>
<protein>
    <submittedName>
        <fullName evidence="2">Phosphatase</fullName>
    </submittedName>
</protein>
<accession>A0A8H9C1F1</accession>
<dbReference type="InterPro" id="IPR004843">
    <property type="entry name" value="Calcineurin-like_PHP"/>
</dbReference>
<reference evidence="2" key="1">
    <citation type="submission" date="2020-11" db="EMBL/GenBank/DDBJ databases">
        <title>Complete genome sequence of a novel pathogenic Methylobacterium strain isolated from rice in Vietnam.</title>
        <authorList>
            <person name="Lai K."/>
            <person name="Okazaki S."/>
            <person name="Higashi K."/>
            <person name="Mori H."/>
            <person name="Toyoda A."/>
            <person name="Kurokawa K."/>
        </authorList>
    </citation>
    <scope>NUCLEOTIDE SEQUENCE</scope>
    <source>
        <strain evidence="2">VL1</strain>
    </source>
</reference>
<dbReference type="GO" id="GO:0016787">
    <property type="term" value="F:hydrolase activity"/>
    <property type="evidence" value="ECO:0007669"/>
    <property type="project" value="InterPro"/>
</dbReference>
<dbReference type="Proteomes" id="UP000663508">
    <property type="component" value="Chromosome"/>
</dbReference>
<dbReference type="InterPro" id="IPR029052">
    <property type="entry name" value="Metallo-depent_PP-like"/>
</dbReference>
<organism evidence="2 3">
    <name type="scientific">Methylobacterium indicum</name>
    <dbReference type="NCBI Taxonomy" id="1775910"/>
    <lineage>
        <taxon>Bacteria</taxon>
        <taxon>Pseudomonadati</taxon>
        <taxon>Pseudomonadota</taxon>
        <taxon>Alphaproteobacteria</taxon>
        <taxon>Hyphomicrobiales</taxon>
        <taxon>Methylobacteriaceae</taxon>
        <taxon>Methylobacterium</taxon>
    </lineage>
</organism>
<evidence type="ECO:0000313" key="2">
    <source>
        <dbReference type="EMBL" id="BCM81602.1"/>
    </source>
</evidence>
<gene>
    <name evidence="2" type="ORF">mvi_00630</name>
</gene>
<dbReference type="KEGG" id="mind:mvi_00630"/>
<dbReference type="PANTHER" id="PTHR37844:SF2">
    <property type="entry name" value="SER_THR PROTEIN PHOSPHATASE SUPERFAMILY (AFU_ORTHOLOGUE AFUA_1G14840)"/>
    <property type="match status" value="1"/>
</dbReference>